<evidence type="ECO:0000259" key="11">
    <source>
        <dbReference type="Pfam" id="PF16916"/>
    </source>
</evidence>
<dbReference type="RefSeq" id="WP_055454791.1">
    <property type="nucleotide sequence ID" value="NZ_CYHE01000002.1"/>
</dbReference>
<feature type="domain" description="Cation efflux protein transmembrane" evidence="10">
    <location>
        <begin position="11"/>
        <end position="202"/>
    </location>
</feature>
<dbReference type="PANTHER" id="PTHR43840:SF15">
    <property type="entry name" value="MITOCHONDRIAL METAL TRANSPORTER 1-RELATED"/>
    <property type="match status" value="1"/>
</dbReference>
<keyword evidence="4" id="KW-1003">Cell membrane</keyword>
<dbReference type="InterPro" id="IPR027469">
    <property type="entry name" value="Cation_efflux_TMD_sf"/>
</dbReference>
<dbReference type="Proteomes" id="UP000183900">
    <property type="component" value="Unassembled WGS sequence"/>
</dbReference>
<dbReference type="AlphaFoldDB" id="A0A0K6HSM6"/>
<proteinExistence type="inferred from homology"/>
<organism evidence="12 13">
    <name type="scientific">Pannonibacter indicus</name>
    <dbReference type="NCBI Taxonomy" id="466044"/>
    <lineage>
        <taxon>Bacteria</taxon>
        <taxon>Pseudomonadati</taxon>
        <taxon>Pseudomonadota</taxon>
        <taxon>Alphaproteobacteria</taxon>
        <taxon>Hyphomicrobiales</taxon>
        <taxon>Stappiaceae</taxon>
        <taxon>Pannonibacter</taxon>
    </lineage>
</organism>
<evidence type="ECO:0000256" key="8">
    <source>
        <dbReference type="ARBA" id="ARBA00068882"/>
    </source>
</evidence>
<keyword evidence="5 9" id="KW-0812">Transmembrane</keyword>
<keyword evidence="3" id="KW-0813">Transport</keyword>
<keyword evidence="13" id="KW-1185">Reference proteome</keyword>
<evidence type="ECO:0000259" key="10">
    <source>
        <dbReference type="Pfam" id="PF01545"/>
    </source>
</evidence>
<dbReference type="OrthoDB" id="9806522at2"/>
<dbReference type="Pfam" id="PF01545">
    <property type="entry name" value="Cation_efflux"/>
    <property type="match status" value="1"/>
</dbReference>
<dbReference type="SUPFAM" id="SSF160240">
    <property type="entry name" value="Cation efflux protein cytoplasmic domain-like"/>
    <property type="match status" value="1"/>
</dbReference>
<feature type="transmembrane region" description="Helical" evidence="9">
    <location>
        <begin position="75"/>
        <end position="93"/>
    </location>
</feature>
<dbReference type="SUPFAM" id="SSF161111">
    <property type="entry name" value="Cation efflux protein transmembrane domain-like"/>
    <property type="match status" value="1"/>
</dbReference>
<dbReference type="GO" id="GO:0005886">
    <property type="term" value="C:plasma membrane"/>
    <property type="evidence" value="ECO:0007669"/>
    <property type="project" value="UniProtKB-SubCell"/>
</dbReference>
<evidence type="ECO:0000256" key="9">
    <source>
        <dbReference type="SAM" id="Phobius"/>
    </source>
</evidence>
<dbReference type="GO" id="GO:0015341">
    <property type="term" value="F:zinc efflux antiporter activity"/>
    <property type="evidence" value="ECO:0007669"/>
    <property type="project" value="TreeGrafter"/>
</dbReference>
<evidence type="ECO:0000256" key="1">
    <source>
        <dbReference type="ARBA" id="ARBA00004651"/>
    </source>
</evidence>
<dbReference type="GO" id="GO:0015086">
    <property type="term" value="F:cadmium ion transmembrane transporter activity"/>
    <property type="evidence" value="ECO:0007669"/>
    <property type="project" value="TreeGrafter"/>
</dbReference>
<dbReference type="Pfam" id="PF16916">
    <property type="entry name" value="ZT_dimer"/>
    <property type="match status" value="1"/>
</dbReference>
<keyword evidence="7 9" id="KW-0472">Membrane</keyword>
<dbReference type="InterPro" id="IPR050291">
    <property type="entry name" value="CDF_Transporter"/>
</dbReference>
<feature type="transmembrane region" description="Helical" evidence="9">
    <location>
        <begin position="41"/>
        <end position="59"/>
    </location>
</feature>
<sequence>MSLRLRIALGSVIVGAAVLGLKYLAYVLTGSVALYSDALESIVNVASSFATLLAVWYAAKPADSNHPYGHDKAEYFAAVLVGVMIVLAALSIFNAAWEGYHATEMPDYTVKGLAVNGLASVLNCGWAVLLIRFGRKNGSPALEADGQHLMTDVVTSVGVLVGVILVFLTGWRQLDSLLAGLVGLNVLWSGWTLMKASVSGLMDEAASTDVQDMLRGLISEHGDGAIEAHDLRTRLAGRLTFVDFHLVVPGEMSVDAAHDICDRIEQAIGKSLPGARVTIHVEPEHKAKHSGIVVL</sequence>
<dbReference type="NCBIfam" id="TIGR01297">
    <property type="entry name" value="CDF"/>
    <property type="match status" value="1"/>
</dbReference>
<name>A0A0K6HSM6_9HYPH</name>
<dbReference type="GO" id="GO:0015093">
    <property type="term" value="F:ferrous iron transmembrane transporter activity"/>
    <property type="evidence" value="ECO:0007669"/>
    <property type="project" value="TreeGrafter"/>
</dbReference>
<evidence type="ECO:0000256" key="4">
    <source>
        <dbReference type="ARBA" id="ARBA00022475"/>
    </source>
</evidence>
<dbReference type="FunFam" id="3.30.70.1350:FF:000002">
    <property type="entry name" value="Ferrous-iron efflux pump FieF"/>
    <property type="match status" value="1"/>
</dbReference>
<evidence type="ECO:0000313" key="12">
    <source>
        <dbReference type="EMBL" id="CUA93925.1"/>
    </source>
</evidence>
<dbReference type="GO" id="GO:0006882">
    <property type="term" value="P:intracellular zinc ion homeostasis"/>
    <property type="evidence" value="ECO:0007669"/>
    <property type="project" value="TreeGrafter"/>
</dbReference>
<evidence type="ECO:0000313" key="13">
    <source>
        <dbReference type="Proteomes" id="UP000183900"/>
    </source>
</evidence>
<feature type="transmembrane region" description="Helical" evidence="9">
    <location>
        <begin position="7"/>
        <end position="29"/>
    </location>
</feature>
<comment type="subcellular location">
    <subcellularLocation>
        <location evidence="1">Cell membrane</location>
        <topology evidence="1">Multi-pass membrane protein</topology>
    </subcellularLocation>
</comment>
<accession>A0A0K6HSM6</accession>
<evidence type="ECO:0000256" key="6">
    <source>
        <dbReference type="ARBA" id="ARBA00022989"/>
    </source>
</evidence>
<gene>
    <name evidence="12" type="ORF">Ga0061067_102572</name>
</gene>
<evidence type="ECO:0000256" key="7">
    <source>
        <dbReference type="ARBA" id="ARBA00023136"/>
    </source>
</evidence>
<dbReference type="PANTHER" id="PTHR43840">
    <property type="entry name" value="MITOCHONDRIAL METAL TRANSPORTER 1-RELATED"/>
    <property type="match status" value="1"/>
</dbReference>
<feature type="transmembrane region" description="Helical" evidence="9">
    <location>
        <begin position="113"/>
        <end position="133"/>
    </location>
</feature>
<dbReference type="Gene3D" id="3.30.70.1350">
    <property type="entry name" value="Cation efflux protein, cytoplasmic domain"/>
    <property type="match status" value="1"/>
</dbReference>
<reference evidence="13" key="1">
    <citation type="submission" date="2015-08" db="EMBL/GenBank/DDBJ databases">
        <authorList>
            <person name="Varghese N."/>
        </authorList>
    </citation>
    <scope>NUCLEOTIDE SEQUENCE [LARGE SCALE GENOMIC DNA]</scope>
    <source>
        <strain evidence="13">DSM 23407</strain>
    </source>
</reference>
<dbReference type="Gene3D" id="1.20.1510.10">
    <property type="entry name" value="Cation efflux protein transmembrane domain"/>
    <property type="match status" value="1"/>
</dbReference>
<dbReference type="InterPro" id="IPR027470">
    <property type="entry name" value="Cation_efflux_CTD"/>
</dbReference>
<feature type="domain" description="Cation efflux protein cytoplasmic" evidence="11">
    <location>
        <begin position="210"/>
        <end position="284"/>
    </location>
</feature>
<dbReference type="EMBL" id="CYHE01000002">
    <property type="protein sequence ID" value="CUA93925.1"/>
    <property type="molecule type" value="Genomic_DNA"/>
</dbReference>
<comment type="similarity">
    <text evidence="2">Belongs to the cation diffusion facilitator (CDF) transporter (TC 2.A.4) family.</text>
</comment>
<dbReference type="InterPro" id="IPR058533">
    <property type="entry name" value="Cation_efflux_TM"/>
</dbReference>
<evidence type="ECO:0000256" key="3">
    <source>
        <dbReference type="ARBA" id="ARBA00022448"/>
    </source>
</evidence>
<dbReference type="InterPro" id="IPR002524">
    <property type="entry name" value="Cation_efflux"/>
</dbReference>
<evidence type="ECO:0000256" key="5">
    <source>
        <dbReference type="ARBA" id="ARBA00022692"/>
    </source>
</evidence>
<evidence type="ECO:0000256" key="2">
    <source>
        <dbReference type="ARBA" id="ARBA00008114"/>
    </source>
</evidence>
<protein>
    <recommendedName>
        <fullName evidence="8">Protein p34</fullName>
    </recommendedName>
</protein>
<keyword evidence="6 9" id="KW-1133">Transmembrane helix</keyword>
<feature type="transmembrane region" description="Helical" evidence="9">
    <location>
        <begin position="153"/>
        <end position="171"/>
    </location>
</feature>
<dbReference type="InterPro" id="IPR036837">
    <property type="entry name" value="Cation_efflux_CTD_sf"/>
</dbReference>